<evidence type="ECO:0000313" key="6">
    <source>
        <dbReference type="EMBL" id="REG23671.1"/>
    </source>
</evidence>
<dbReference type="InterPro" id="IPR000847">
    <property type="entry name" value="LysR_HTH_N"/>
</dbReference>
<dbReference type="Pfam" id="PF00126">
    <property type="entry name" value="HTH_1"/>
    <property type="match status" value="1"/>
</dbReference>
<dbReference type="InterPro" id="IPR005119">
    <property type="entry name" value="LysR_subst-bd"/>
</dbReference>
<protein>
    <submittedName>
        <fullName evidence="6">DNA-binding transcriptional LysR family regulator</fullName>
    </submittedName>
</protein>
<comment type="similarity">
    <text evidence="1">Belongs to the LysR transcriptional regulatory family.</text>
</comment>
<feature type="domain" description="HTH lysR-type" evidence="5">
    <location>
        <begin position="9"/>
        <end position="66"/>
    </location>
</feature>
<dbReference type="SUPFAM" id="SSF46785">
    <property type="entry name" value="Winged helix' DNA-binding domain"/>
    <property type="match status" value="1"/>
</dbReference>
<evidence type="ECO:0000256" key="4">
    <source>
        <dbReference type="ARBA" id="ARBA00023163"/>
    </source>
</evidence>
<dbReference type="PANTHER" id="PTHR30537:SF3">
    <property type="entry name" value="TRANSCRIPTIONAL REGULATORY PROTEIN"/>
    <property type="match status" value="1"/>
</dbReference>
<keyword evidence="2" id="KW-0805">Transcription regulation</keyword>
<name>A0ABX9JPH7_9BACT</name>
<evidence type="ECO:0000256" key="1">
    <source>
        <dbReference type="ARBA" id="ARBA00009437"/>
    </source>
</evidence>
<comment type="caution">
    <text evidence="6">The sequence shown here is derived from an EMBL/GenBank/DDBJ whole genome shotgun (WGS) entry which is preliminary data.</text>
</comment>
<proteinExistence type="inferred from homology"/>
<evidence type="ECO:0000259" key="5">
    <source>
        <dbReference type="PROSITE" id="PS50931"/>
    </source>
</evidence>
<dbReference type="PROSITE" id="PS50931">
    <property type="entry name" value="HTH_LYSR"/>
    <property type="match status" value="1"/>
</dbReference>
<dbReference type="Gene3D" id="3.40.190.290">
    <property type="match status" value="1"/>
</dbReference>
<dbReference type="Gene3D" id="1.10.10.10">
    <property type="entry name" value="Winged helix-like DNA-binding domain superfamily/Winged helix DNA-binding domain"/>
    <property type="match status" value="1"/>
</dbReference>
<keyword evidence="3 6" id="KW-0238">DNA-binding</keyword>
<dbReference type="GO" id="GO:0003677">
    <property type="term" value="F:DNA binding"/>
    <property type="evidence" value="ECO:0007669"/>
    <property type="project" value="UniProtKB-KW"/>
</dbReference>
<reference evidence="6 7" key="1">
    <citation type="submission" date="2018-08" db="EMBL/GenBank/DDBJ databases">
        <title>Genomic Encyclopedia of Archaeal and Bacterial Type Strains, Phase II (KMG-II): from individual species to whole genera.</title>
        <authorList>
            <person name="Goeker M."/>
        </authorList>
    </citation>
    <scope>NUCLEOTIDE SEQUENCE [LARGE SCALE GENOMIC DNA]</scope>
    <source>
        <strain evidence="6 7">DSM 2261</strain>
    </source>
</reference>
<keyword evidence="4" id="KW-0804">Transcription</keyword>
<dbReference type="InterPro" id="IPR036388">
    <property type="entry name" value="WH-like_DNA-bd_sf"/>
</dbReference>
<keyword evidence="7" id="KW-1185">Reference proteome</keyword>
<dbReference type="SUPFAM" id="SSF53850">
    <property type="entry name" value="Periplasmic binding protein-like II"/>
    <property type="match status" value="1"/>
</dbReference>
<gene>
    <name evidence="6" type="ORF">ATI61_116143</name>
</gene>
<dbReference type="InterPro" id="IPR058163">
    <property type="entry name" value="LysR-type_TF_proteobact-type"/>
</dbReference>
<evidence type="ECO:0000313" key="7">
    <source>
        <dbReference type="Proteomes" id="UP000256345"/>
    </source>
</evidence>
<sequence length="301" mass="33341">MSACKNVRMDWDDLRYVLAIHREKTLSGAAAALGVSRTTVGRRLKEAEDRLGVRLFDRTEEGFASTAAGDELAETAARLEAEIHVTEGRLLGRDAELRGRLRVSTVDFLFAGFPEVFSSFIQRYPGVEVTLGVTNAQVSLLRREADVALRLGNNPAEGLVGRRVGRMQFEAYAARSLVERLGPGATLADFPWLHSDERSDGRWLDGWLARNAPGAKVSLRSDDFAVRRRALSAGMGVTFLACFDGDADPGLVRVGARLSEEARDLWVLTLPELRNNRRIRAFMDHVYDAFKPHQRTLEGSA</sequence>
<accession>A0ABX9JPH7</accession>
<organism evidence="6 7">
    <name type="scientific">Archangium gephyra</name>
    <dbReference type="NCBI Taxonomy" id="48"/>
    <lineage>
        <taxon>Bacteria</taxon>
        <taxon>Pseudomonadati</taxon>
        <taxon>Myxococcota</taxon>
        <taxon>Myxococcia</taxon>
        <taxon>Myxococcales</taxon>
        <taxon>Cystobacterineae</taxon>
        <taxon>Archangiaceae</taxon>
        <taxon>Archangium</taxon>
    </lineage>
</organism>
<evidence type="ECO:0000256" key="3">
    <source>
        <dbReference type="ARBA" id="ARBA00023125"/>
    </source>
</evidence>
<evidence type="ECO:0000256" key="2">
    <source>
        <dbReference type="ARBA" id="ARBA00023015"/>
    </source>
</evidence>
<dbReference type="EMBL" id="QUMU01000016">
    <property type="protein sequence ID" value="REG23671.1"/>
    <property type="molecule type" value="Genomic_DNA"/>
</dbReference>
<dbReference type="Pfam" id="PF03466">
    <property type="entry name" value="LysR_substrate"/>
    <property type="match status" value="1"/>
</dbReference>
<dbReference type="PANTHER" id="PTHR30537">
    <property type="entry name" value="HTH-TYPE TRANSCRIPTIONAL REGULATOR"/>
    <property type="match status" value="1"/>
</dbReference>
<dbReference type="Proteomes" id="UP000256345">
    <property type="component" value="Unassembled WGS sequence"/>
</dbReference>
<dbReference type="InterPro" id="IPR036390">
    <property type="entry name" value="WH_DNA-bd_sf"/>
</dbReference>